<name>A0ABR1IVN1_9AGAR</name>
<accession>A0ABR1IVN1</accession>
<dbReference type="PANTHER" id="PTHR47966">
    <property type="entry name" value="BETA-SITE APP-CLEAVING ENZYME, ISOFORM A-RELATED"/>
    <property type="match status" value="1"/>
</dbReference>
<dbReference type="InterPro" id="IPR034164">
    <property type="entry name" value="Pepsin-like_dom"/>
</dbReference>
<dbReference type="PANTHER" id="PTHR47966:SF51">
    <property type="entry name" value="BETA-SITE APP-CLEAVING ENZYME, ISOFORM A-RELATED"/>
    <property type="match status" value="1"/>
</dbReference>
<protein>
    <recommendedName>
        <fullName evidence="2">Peptidase A1 domain-containing protein</fullName>
    </recommendedName>
</protein>
<comment type="similarity">
    <text evidence="1">Belongs to the peptidase A1 family.</text>
</comment>
<sequence>MSFSSTGNSGIIGLSFPSEASIPSTVGPSFLQNVFGSLKEPYFAFKLGTQSGPNDITSSFTFGQLDPRFAEDTSNFLDVPVSSAGANNYTYWKIPLLKLTMNGTDIPLSRSSVSGADHPIAVLDSGTTMVLGCSKDVETFWRFVGLGSAARLNPLTMMYEVRCDKAVNVGFVLGLPDNNREFFIDPADISWAEGGQSEGWCIGGIQANDGVSSGDWLLGGIFLRVSDKAMRCVGTHPNDSFIERLYIPPWRECHPWAFDWTPGHY</sequence>
<dbReference type="Proteomes" id="UP001498398">
    <property type="component" value="Unassembled WGS sequence"/>
</dbReference>
<evidence type="ECO:0000256" key="1">
    <source>
        <dbReference type="ARBA" id="ARBA00007447"/>
    </source>
</evidence>
<comment type="caution">
    <text evidence="3">The sequence shown here is derived from an EMBL/GenBank/DDBJ whole genome shotgun (WGS) entry which is preliminary data.</text>
</comment>
<dbReference type="EMBL" id="JBANRG010000069">
    <property type="protein sequence ID" value="KAK7440187.1"/>
    <property type="molecule type" value="Genomic_DNA"/>
</dbReference>
<dbReference type="PROSITE" id="PS51767">
    <property type="entry name" value="PEPTIDASE_A1"/>
    <property type="match status" value="1"/>
</dbReference>
<dbReference type="InterPro" id="IPR021109">
    <property type="entry name" value="Peptidase_aspartic_dom_sf"/>
</dbReference>
<evidence type="ECO:0000313" key="3">
    <source>
        <dbReference type="EMBL" id="KAK7440187.1"/>
    </source>
</evidence>
<dbReference type="Gene3D" id="2.40.70.10">
    <property type="entry name" value="Acid Proteases"/>
    <property type="match status" value="1"/>
</dbReference>
<feature type="domain" description="Peptidase A1" evidence="2">
    <location>
        <begin position="1"/>
        <end position="242"/>
    </location>
</feature>
<evidence type="ECO:0000313" key="4">
    <source>
        <dbReference type="Proteomes" id="UP001498398"/>
    </source>
</evidence>
<evidence type="ECO:0000259" key="2">
    <source>
        <dbReference type="PROSITE" id="PS51767"/>
    </source>
</evidence>
<dbReference type="InterPro" id="IPR033121">
    <property type="entry name" value="PEPTIDASE_A1"/>
</dbReference>
<dbReference type="SUPFAM" id="SSF50630">
    <property type="entry name" value="Acid proteases"/>
    <property type="match status" value="1"/>
</dbReference>
<dbReference type="CDD" id="cd05471">
    <property type="entry name" value="pepsin_like"/>
    <property type="match status" value="1"/>
</dbReference>
<proteinExistence type="inferred from homology"/>
<reference evidence="3 4" key="1">
    <citation type="submission" date="2024-01" db="EMBL/GenBank/DDBJ databases">
        <title>A draft genome for the cacao thread blight pathogen Marasmiellus scandens.</title>
        <authorList>
            <person name="Baruah I.K."/>
            <person name="Leung J."/>
            <person name="Bukari Y."/>
            <person name="Amoako-Attah I."/>
            <person name="Meinhardt L.W."/>
            <person name="Bailey B.A."/>
            <person name="Cohen S.P."/>
        </authorList>
    </citation>
    <scope>NUCLEOTIDE SEQUENCE [LARGE SCALE GENOMIC DNA]</scope>
    <source>
        <strain evidence="3 4">GH-19</strain>
    </source>
</reference>
<gene>
    <name evidence="3" type="ORF">VKT23_017130</name>
</gene>
<dbReference type="InterPro" id="IPR001461">
    <property type="entry name" value="Aspartic_peptidase_A1"/>
</dbReference>
<keyword evidence="4" id="KW-1185">Reference proteome</keyword>
<organism evidence="3 4">
    <name type="scientific">Marasmiellus scandens</name>
    <dbReference type="NCBI Taxonomy" id="2682957"/>
    <lineage>
        <taxon>Eukaryota</taxon>
        <taxon>Fungi</taxon>
        <taxon>Dikarya</taxon>
        <taxon>Basidiomycota</taxon>
        <taxon>Agaricomycotina</taxon>
        <taxon>Agaricomycetes</taxon>
        <taxon>Agaricomycetidae</taxon>
        <taxon>Agaricales</taxon>
        <taxon>Marasmiineae</taxon>
        <taxon>Omphalotaceae</taxon>
        <taxon>Marasmiellus</taxon>
    </lineage>
</organism>
<dbReference type="Pfam" id="PF00026">
    <property type="entry name" value="Asp"/>
    <property type="match status" value="1"/>
</dbReference>